<dbReference type="PANTHER" id="PTHR47926">
    <property type="entry name" value="PENTATRICOPEPTIDE REPEAT-CONTAINING PROTEIN"/>
    <property type="match status" value="1"/>
</dbReference>
<evidence type="ECO:0000256" key="2">
    <source>
        <dbReference type="ARBA" id="ARBA00022737"/>
    </source>
</evidence>
<keyword evidence="2" id="KW-0677">Repeat</keyword>
<comment type="similarity">
    <text evidence="1">Belongs to the peptidase S9C family.</text>
</comment>
<evidence type="ECO:0000256" key="5">
    <source>
        <dbReference type="SAM" id="MobiDB-lite"/>
    </source>
</evidence>
<feature type="domain" description="Acylamino-acid-releasing enzyme N-terminal" evidence="6">
    <location>
        <begin position="207"/>
        <end position="414"/>
    </location>
</feature>
<dbReference type="Pfam" id="PF13041">
    <property type="entry name" value="PPR_2"/>
    <property type="match status" value="1"/>
</dbReference>
<dbReference type="Pfam" id="PF01535">
    <property type="entry name" value="PPR"/>
    <property type="match status" value="1"/>
</dbReference>
<sequence length="437" mass="48789">MVHGLFVKLFPESDAYAVSSLIHMYMELGRVGDARRAFQRISRRDVVSWTTMISGMAKLGFLNDARKLFDETPVRNVVSWTSLIAGYAQADRAEEAIELFTKMLSDNVKADTVTVVVVLSACAQLKDLELGKWIHSFVQKEGISINNNLVVALIDMYSKCGDVNCAQECFDSMGRKVLQAWNAMIDGIRRISSLSAGMQASESVLEKEKPVAIDEATSEEYASQSKLLQEFTNMPSIDKAWVFKSDKANNSRAMFSISQSNLFANKRKKFVLSSHISKPSKDSVDFEWSPFPIEMTGTSAVVPSPSGTKLLVVRNAENDAPTKLEIWGPSYLEREIHIPQSVHGSLYVDGWFEGISWNHDETLIAYVAEEPPQPTPVFENGGYKKEGSSEKDCGSWKGRGDWEEDWGETYSKKGSLHCLSSILLVGKYELLKAFQDQ</sequence>
<accession>A0A6V7QTM3</accession>
<evidence type="ECO:0000256" key="1">
    <source>
        <dbReference type="ARBA" id="ARBA00010040"/>
    </source>
</evidence>
<protein>
    <recommendedName>
        <fullName evidence="6">Acylamino-acid-releasing enzyme N-terminal domain-containing protein</fullName>
    </recommendedName>
</protein>
<dbReference type="Gene3D" id="1.25.40.10">
    <property type="entry name" value="Tetratricopeptide repeat domain"/>
    <property type="match status" value="2"/>
</dbReference>
<organism evidence="7">
    <name type="scientific">Ananas comosus var. bracteatus</name>
    <name type="common">red pineapple</name>
    <dbReference type="NCBI Taxonomy" id="296719"/>
    <lineage>
        <taxon>Eukaryota</taxon>
        <taxon>Viridiplantae</taxon>
        <taxon>Streptophyta</taxon>
        <taxon>Embryophyta</taxon>
        <taxon>Tracheophyta</taxon>
        <taxon>Spermatophyta</taxon>
        <taxon>Magnoliopsida</taxon>
        <taxon>Liliopsida</taxon>
        <taxon>Poales</taxon>
        <taxon>Bromeliaceae</taxon>
        <taxon>Bromelioideae</taxon>
        <taxon>Ananas</taxon>
    </lineage>
</organism>
<proteinExistence type="inferred from homology"/>
<dbReference type="NCBIfam" id="TIGR00756">
    <property type="entry name" value="PPR"/>
    <property type="match status" value="2"/>
</dbReference>
<dbReference type="AlphaFoldDB" id="A0A6V7QTM3"/>
<feature type="compositionally biased region" description="Basic and acidic residues" evidence="5">
    <location>
        <begin position="382"/>
        <end position="398"/>
    </location>
</feature>
<dbReference type="GO" id="GO:0009451">
    <property type="term" value="P:RNA modification"/>
    <property type="evidence" value="ECO:0007669"/>
    <property type="project" value="InterPro"/>
</dbReference>
<dbReference type="GO" id="GO:0003723">
    <property type="term" value="F:RNA binding"/>
    <property type="evidence" value="ECO:0007669"/>
    <property type="project" value="InterPro"/>
</dbReference>
<gene>
    <name evidence="7" type="ORF">CB5_LOCUS29448</name>
</gene>
<dbReference type="InterPro" id="IPR045550">
    <property type="entry name" value="AARE_N"/>
</dbReference>
<dbReference type="Pfam" id="PF12854">
    <property type="entry name" value="PPR_1"/>
    <property type="match status" value="1"/>
</dbReference>
<feature type="repeat" description="PPR" evidence="4">
    <location>
        <begin position="45"/>
        <end position="75"/>
    </location>
</feature>
<evidence type="ECO:0000259" key="6">
    <source>
        <dbReference type="Pfam" id="PF19283"/>
    </source>
</evidence>
<reference evidence="7" key="1">
    <citation type="submission" date="2020-07" db="EMBL/GenBank/DDBJ databases">
        <authorList>
            <person name="Lin J."/>
        </authorList>
    </citation>
    <scope>NUCLEOTIDE SEQUENCE</scope>
</reference>
<dbReference type="EMBL" id="CAJEUB010000013">
    <property type="protein sequence ID" value="CAD1846237.1"/>
    <property type="molecule type" value="Genomic_DNA"/>
</dbReference>
<feature type="region of interest" description="Disordered" evidence="5">
    <location>
        <begin position="375"/>
        <end position="398"/>
    </location>
</feature>
<feature type="repeat" description="PPR" evidence="4">
    <location>
        <begin position="76"/>
        <end position="110"/>
    </location>
</feature>
<dbReference type="InterPro" id="IPR011990">
    <property type="entry name" value="TPR-like_helical_dom_sf"/>
</dbReference>
<name>A0A6V7QTM3_ANACO</name>
<keyword evidence="3" id="KW-0809">Transit peptide</keyword>
<dbReference type="PROSITE" id="PS51375">
    <property type="entry name" value="PPR"/>
    <property type="match status" value="2"/>
</dbReference>
<dbReference type="InterPro" id="IPR002885">
    <property type="entry name" value="PPR_rpt"/>
</dbReference>
<evidence type="ECO:0000313" key="7">
    <source>
        <dbReference type="EMBL" id="CAD1846237.1"/>
    </source>
</evidence>
<evidence type="ECO:0000256" key="4">
    <source>
        <dbReference type="PROSITE-ProRule" id="PRU00708"/>
    </source>
</evidence>
<evidence type="ECO:0000256" key="3">
    <source>
        <dbReference type="ARBA" id="ARBA00022946"/>
    </source>
</evidence>
<dbReference type="Pfam" id="PF19283">
    <property type="entry name" value="APEH_N"/>
    <property type="match status" value="1"/>
</dbReference>
<dbReference type="FunFam" id="1.25.40.10:FF:000348">
    <property type="entry name" value="Pentatricopeptide repeat-containing protein chloroplastic"/>
    <property type="match status" value="1"/>
</dbReference>
<dbReference type="InterPro" id="IPR046960">
    <property type="entry name" value="PPR_At4g14850-like_plant"/>
</dbReference>